<keyword evidence="2" id="KW-1185">Reference proteome</keyword>
<name>A0ABY0TKL5_9PROT</name>
<sequence length="62" mass="6872">MGLHANEALWRISKHSRPRLPCRPGRVRSGKGCYVSGRGGENESKSYKNIGLMGAQPGLHRR</sequence>
<reference evidence="1 2" key="1">
    <citation type="submission" date="2016-10" db="EMBL/GenBank/DDBJ databases">
        <authorList>
            <person name="Varghese N."/>
            <person name="Submissions S."/>
        </authorList>
    </citation>
    <scope>NUCLEOTIDE SEQUENCE [LARGE SCALE GENOMIC DNA]</scope>
    <source>
        <strain evidence="1 2">Nl1</strain>
    </source>
</reference>
<comment type="caution">
    <text evidence="1">The sequence shown here is derived from an EMBL/GenBank/DDBJ whole genome shotgun (WGS) entry which is preliminary data.</text>
</comment>
<dbReference type="Proteomes" id="UP000183471">
    <property type="component" value="Unassembled WGS sequence"/>
</dbReference>
<protein>
    <submittedName>
        <fullName evidence="1">Uncharacterized protein</fullName>
    </submittedName>
</protein>
<proteinExistence type="predicted"/>
<evidence type="ECO:0000313" key="1">
    <source>
        <dbReference type="EMBL" id="SDQ96789.1"/>
    </source>
</evidence>
<accession>A0ABY0TKL5</accession>
<dbReference type="EMBL" id="FNKY01000001">
    <property type="protein sequence ID" value="SDQ96789.1"/>
    <property type="molecule type" value="Genomic_DNA"/>
</dbReference>
<organism evidence="1 2">
    <name type="scientific">Nitrosospira multiformis</name>
    <dbReference type="NCBI Taxonomy" id="1231"/>
    <lineage>
        <taxon>Bacteria</taxon>
        <taxon>Pseudomonadati</taxon>
        <taxon>Pseudomonadota</taxon>
        <taxon>Betaproteobacteria</taxon>
        <taxon>Nitrosomonadales</taxon>
        <taxon>Nitrosomonadaceae</taxon>
        <taxon>Nitrosospira</taxon>
    </lineage>
</organism>
<evidence type="ECO:0000313" key="2">
    <source>
        <dbReference type="Proteomes" id="UP000183471"/>
    </source>
</evidence>
<gene>
    <name evidence="1" type="ORF">SAMN05216402_3041</name>
</gene>